<keyword evidence="3" id="KW-0067">ATP-binding</keyword>
<dbReference type="InterPro" id="IPR007831">
    <property type="entry name" value="T2SS_GspE_N"/>
</dbReference>
<dbReference type="PANTHER" id="PTHR30258">
    <property type="entry name" value="TYPE II SECRETION SYSTEM PROTEIN GSPE-RELATED"/>
    <property type="match status" value="1"/>
</dbReference>
<evidence type="ECO:0000313" key="7">
    <source>
        <dbReference type="Proteomes" id="UP000295294"/>
    </source>
</evidence>
<evidence type="ECO:0000256" key="3">
    <source>
        <dbReference type="ARBA" id="ARBA00022840"/>
    </source>
</evidence>
<dbReference type="CDD" id="cd01129">
    <property type="entry name" value="PulE-GspE-like"/>
    <property type="match status" value="1"/>
</dbReference>
<dbReference type="OrthoDB" id="5790493at2"/>
<dbReference type="SUPFAM" id="SSF52540">
    <property type="entry name" value="P-loop containing nucleoside triphosphate hydrolases"/>
    <property type="match status" value="1"/>
</dbReference>
<gene>
    <name evidence="6" type="ORF">E0W60_25335</name>
</gene>
<dbReference type="Gene3D" id="3.30.300.160">
    <property type="entry name" value="Type II secretion system, protein E, N-terminal domain"/>
    <property type="match status" value="1"/>
</dbReference>
<feature type="domain" description="Bacterial type II secretion system protein E" evidence="5">
    <location>
        <begin position="407"/>
        <end position="421"/>
    </location>
</feature>
<dbReference type="GO" id="GO:0005886">
    <property type="term" value="C:plasma membrane"/>
    <property type="evidence" value="ECO:0007669"/>
    <property type="project" value="TreeGrafter"/>
</dbReference>
<evidence type="ECO:0000259" key="5">
    <source>
        <dbReference type="PROSITE" id="PS00662"/>
    </source>
</evidence>
<feature type="compositionally biased region" description="Basic and acidic residues" evidence="4">
    <location>
        <begin position="264"/>
        <end position="284"/>
    </location>
</feature>
<dbReference type="SUPFAM" id="SSF160246">
    <property type="entry name" value="EspE N-terminal domain-like"/>
    <property type="match status" value="1"/>
</dbReference>
<proteinExistence type="inferred from homology"/>
<evidence type="ECO:0000313" key="6">
    <source>
        <dbReference type="EMBL" id="QBY54336.1"/>
    </source>
</evidence>
<evidence type="ECO:0000256" key="4">
    <source>
        <dbReference type="SAM" id="MobiDB-lite"/>
    </source>
</evidence>
<dbReference type="GO" id="GO:0005524">
    <property type="term" value="F:ATP binding"/>
    <property type="evidence" value="ECO:0007669"/>
    <property type="project" value="UniProtKB-KW"/>
</dbReference>
<accession>A0A4P7LDZ4</accession>
<dbReference type="InterPro" id="IPR037257">
    <property type="entry name" value="T2SS_E_N_sf"/>
</dbReference>
<dbReference type="FunFam" id="3.40.50.300:FF:000398">
    <property type="entry name" value="Type IV pilus assembly ATPase PilB"/>
    <property type="match status" value="1"/>
</dbReference>
<dbReference type="InterPro" id="IPR027417">
    <property type="entry name" value="P-loop_NTPase"/>
</dbReference>
<reference evidence="6 7" key="1">
    <citation type="submission" date="2019-03" db="EMBL/GenBank/DDBJ databases">
        <title>Efficiently degradation of phenoxyalkanoic acid herbicides by Cupriavidus oxalaticus strain X32.</title>
        <authorList>
            <person name="Sheng X."/>
        </authorList>
    </citation>
    <scope>NUCLEOTIDE SEQUENCE [LARGE SCALE GENOMIC DNA]</scope>
    <source>
        <strain evidence="6 7">X32</strain>
    </source>
</reference>
<dbReference type="GO" id="GO:0016887">
    <property type="term" value="F:ATP hydrolysis activity"/>
    <property type="evidence" value="ECO:0007669"/>
    <property type="project" value="TreeGrafter"/>
</dbReference>
<evidence type="ECO:0000256" key="2">
    <source>
        <dbReference type="ARBA" id="ARBA00022741"/>
    </source>
</evidence>
<comment type="similarity">
    <text evidence="1">Belongs to the GSP E family.</text>
</comment>
<dbReference type="EMBL" id="CP038635">
    <property type="protein sequence ID" value="QBY54336.1"/>
    <property type="molecule type" value="Genomic_DNA"/>
</dbReference>
<dbReference type="KEGG" id="cox:E0W60_25335"/>
<dbReference type="STRING" id="1349762.GCA_001592245_05338"/>
<dbReference type="InterPro" id="IPR001482">
    <property type="entry name" value="T2SS/T4SS_dom"/>
</dbReference>
<dbReference type="RefSeq" id="WP_133098009.1">
    <property type="nucleotide sequence ID" value="NZ_CP038635.1"/>
</dbReference>
<feature type="region of interest" description="Disordered" evidence="4">
    <location>
        <begin position="261"/>
        <end position="284"/>
    </location>
</feature>
<dbReference type="Gene3D" id="3.30.450.90">
    <property type="match status" value="1"/>
</dbReference>
<organism evidence="6 7">
    <name type="scientific">Cupriavidus oxalaticus</name>
    <dbReference type="NCBI Taxonomy" id="96344"/>
    <lineage>
        <taxon>Bacteria</taxon>
        <taxon>Pseudomonadati</taxon>
        <taxon>Pseudomonadota</taxon>
        <taxon>Betaproteobacteria</taxon>
        <taxon>Burkholderiales</taxon>
        <taxon>Burkholderiaceae</taxon>
        <taxon>Cupriavidus</taxon>
    </lineage>
</organism>
<dbReference type="Gene3D" id="3.40.50.300">
    <property type="entry name" value="P-loop containing nucleotide triphosphate hydrolases"/>
    <property type="match status" value="1"/>
</dbReference>
<dbReference type="Pfam" id="PF05157">
    <property type="entry name" value="MshEN"/>
    <property type="match status" value="1"/>
</dbReference>
<dbReference type="Pfam" id="PF00437">
    <property type="entry name" value="T2SSE"/>
    <property type="match status" value="2"/>
</dbReference>
<name>A0A4P7LDZ4_9BURK</name>
<keyword evidence="2" id="KW-0547">Nucleotide-binding</keyword>
<dbReference type="Proteomes" id="UP000295294">
    <property type="component" value="Chromosome 2"/>
</dbReference>
<dbReference type="SMART" id="SM00382">
    <property type="entry name" value="AAA"/>
    <property type="match status" value="1"/>
</dbReference>
<dbReference type="PANTHER" id="PTHR30258:SF1">
    <property type="entry name" value="PROTEIN TRANSPORT PROTEIN HOFB HOMOLOG"/>
    <property type="match status" value="1"/>
</dbReference>
<sequence>MTLGLALAQSRRIAPALLAQLEQAAREKQSQLIDEIVGSGTMSAHDLAVFAADKYQLPLLDLNQYNLTKVPPGLAGNREFHAHRLLPLGRRENRLVLGLSDPSNQAGLDAIKEKYKVPVEAVVVEHDKLMKHVRSAGEALGTLKNISPVQAERKMIEYDPVAAAGAQRNRTAADAIDDAPVVRFLQKLLTEAFHRGASDLHFEPFETFYRIRFRVDGVLQEVARPPLDIRDKIATRIKVLSRLDISEKRVPQDGRMKLLIALPKDPKDNKDSKDAKDPKDKDARETVEKAVDFRVSTLPTLFGEKIVMRILESSTDKLDIDQLGYEAQQKALLLDVIKRPYGMVLVTGPTGSGKTVSLYTFLNLLNQGDINISTAEDPAEIQLPGINQVNVNDKAGLTFAAALRSFLRQDPDVIMVGEIRDLETADISIKAAQTGHLVLSTLHTNDAPTTLTRLMNMGVAPFNIASSVLMITAQRLARRLCTCKRAGELPRETLLDAGFREHDLDGSWQPYHPVGCERCNGSGYKGRCGIYQVMPITEAMQQIILSHGTALQIAEQARKDGVLSLREAGLLKVRAGVTSLEEVLATTNT</sequence>
<protein>
    <submittedName>
        <fullName evidence="6">Type IV-A pilus assembly ATPase PilB</fullName>
    </submittedName>
</protein>
<evidence type="ECO:0000256" key="1">
    <source>
        <dbReference type="ARBA" id="ARBA00006611"/>
    </source>
</evidence>
<dbReference type="InterPro" id="IPR003593">
    <property type="entry name" value="AAA+_ATPase"/>
</dbReference>
<dbReference type="AlphaFoldDB" id="A0A4P7LDZ4"/>
<dbReference type="PROSITE" id="PS00662">
    <property type="entry name" value="T2SP_E"/>
    <property type="match status" value="1"/>
</dbReference>